<evidence type="ECO:0000256" key="1">
    <source>
        <dbReference type="ARBA" id="ARBA00001968"/>
    </source>
</evidence>
<dbReference type="OrthoDB" id="6359223at2759"/>
<keyword evidence="6" id="KW-0378">Hydrolase</keyword>
<comment type="similarity">
    <text evidence="3">Belongs to the HARBI1 family.</text>
</comment>
<organism evidence="9 10">
    <name type="scientific">Homarus americanus</name>
    <name type="common">American lobster</name>
    <dbReference type="NCBI Taxonomy" id="6706"/>
    <lineage>
        <taxon>Eukaryota</taxon>
        <taxon>Metazoa</taxon>
        <taxon>Ecdysozoa</taxon>
        <taxon>Arthropoda</taxon>
        <taxon>Crustacea</taxon>
        <taxon>Multicrustacea</taxon>
        <taxon>Malacostraca</taxon>
        <taxon>Eumalacostraca</taxon>
        <taxon>Eucarida</taxon>
        <taxon>Decapoda</taxon>
        <taxon>Pleocyemata</taxon>
        <taxon>Astacidea</taxon>
        <taxon>Nephropoidea</taxon>
        <taxon>Nephropidae</taxon>
        <taxon>Homarus</taxon>
    </lineage>
</organism>
<proteinExistence type="inferred from homology"/>
<evidence type="ECO:0000256" key="5">
    <source>
        <dbReference type="ARBA" id="ARBA00022723"/>
    </source>
</evidence>
<evidence type="ECO:0000259" key="8">
    <source>
        <dbReference type="Pfam" id="PF13359"/>
    </source>
</evidence>
<dbReference type="Proteomes" id="UP000747542">
    <property type="component" value="Unassembled WGS sequence"/>
</dbReference>
<sequence length="305" mass="35027">MMAYSLHHCHHLQSETEFMAELLVALAYRRILRRERTYRDPLDPLAVSDEHLIKHYKFPRQEILRLCEELRPSIERPTNRSHAIPCHTQVLVALGFYTSGNLQSSVGNSTGLSQTSVSRVINKVTDALFKKGLTEIRMPKDAISINKTKRNFCMVDNFPDVVGLIDCTHIPIKTPIANERKYVNQKNVHSLNIQVVCNSEMLIGNFVAKYPGGARDAFIWSNSTLHKRFEVGDFGDAYLLGDSDYPLQPFLLTPFHHPVTAAQERYNRSHKKTRDIIDKTFDILKSRFRCLHQARGYLNYEPGKC</sequence>
<evidence type="ECO:0000256" key="6">
    <source>
        <dbReference type="ARBA" id="ARBA00022801"/>
    </source>
</evidence>
<dbReference type="GO" id="GO:0016787">
    <property type="term" value="F:hydrolase activity"/>
    <property type="evidence" value="ECO:0007669"/>
    <property type="project" value="UniProtKB-KW"/>
</dbReference>
<reference evidence="9" key="1">
    <citation type="journal article" date="2021" name="Sci. Adv.">
        <title>The American lobster genome reveals insights on longevity, neural, and immune adaptations.</title>
        <authorList>
            <person name="Polinski J.M."/>
            <person name="Zimin A.V."/>
            <person name="Clark K.F."/>
            <person name="Kohn A.B."/>
            <person name="Sadowski N."/>
            <person name="Timp W."/>
            <person name="Ptitsyn A."/>
            <person name="Khanna P."/>
            <person name="Romanova D.Y."/>
            <person name="Williams P."/>
            <person name="Greenwood S.J."/>
            <person name="Moroz L.L."/>
            <person name="Walt D.R."/>
            <person name="Bodnar A.G."/>
        </authorList>
    </citation>
    <scope>NUCLEOTIDE SEQUENCE</scope>
    <source>
        <strain evidence="9">GMGI-L3</strain>
    </source>
</reference>
<gene>
    <name evidence="9" type="primary">Harbi1-L19</name>
    <name evidence="9" type="ORF">Hamer_G029913</name>
</gene>
<evidence type="ECO:0000256" key="3">
    <source>
        <dbReference type="ARBA" id="ARBA00006958"/>
    </source>
</evidence>
<evidence type="ECO:0000313" key="9">
    <source>
        <dbReference type="EMBL" id="KAG7174112.1"/>
    </source>
</evidence>
<comment type="cofactor">
    <cofactor evidence="1">
        <name>a divalent metal cation</name>
        <dbReference type="ChEBI" id="CHEBI:60240"/>
    </cofactor>
</comment>
<dbReference type="AlphaFoldDB" id="A0A8J5N6H6"/>
<accession>A0A8J5N6H6</accession>
<evidence type="ECO:0000256" key="4">
    <source>
        <dbReference type="ARBA" id="ARBA00022722"/>
    </source>
</evidence>
<evidence type="ECO:0000256" key="2">
    <source>
        <dbReference type="ARBA" id="ARBA00004123"/>
    </source>
</evidence>
<dbReference type="Pfam" id="PF13359">
    <property type="entry name" value="DDE_Tnp_4"/>
    <property type="match status" value="1"/>
</dbReference>
<keyword evidence="7" id="KW-0539">Nucleus</keyword>
<keyword evidence="4" id="KW-0540">Nuclease</keyword>
<evidence type="ECO:0000256" key="7">
    <source>
        <dbReference type="ARBA" id="ARBA00023242"/>
    </source>
</evidence>
<dbReference type="GO" id="GO:0005634">
    <property type="term" value="C:nucleus"/>
    <property type="evidence" value="ECO:0007669"/>
    <property type="project" value="UniProtKB-SubCell"/>
</dbReference>
<evidence type="ECO:0000313" key="10">
    <source>
        <dbReference type="Proteomes" id="UP000747542"/>
    </source>
</evidence>
<keyword evidence="10" id="KW-1185">Reference proteome</keyword>
<keyword evidence="5" id="KW-0479">Metal-binding</keyword>
<comment type="caution">
    <text evidence="9">The sequence shown here is derived from an EMBL/GenBank/DDBJ whole genome shotgun (WGS) entry which is preliminary data.</text>
</comment>
<feature type="domain" description="DDE Tnp4" evidence="8">
    <location>
        <begin position="165"/>
        <end position="295"/>
    </location>
</feature>
<dbReference type="GO" id="GO:0046872">
    <property type="term" value="F:metal ion binding"/>
    <property type="evidence" value="ECO:0007669"/>
    <property type="project" value="UniProtKB-KW"/>
</dbReference>
<name>A0A8J5N6H6_HOMAM</name>
<comment type="subcellular location">
    <subcellularLocation>
        <location evidence="2">Nucleus</location>
    </subcellularLocation>
</comment>
<dbReference type="PANTHER" id="PTHR22930:SF267">
    <property type="entry name" value="NUCLEASE HARBI1-RELATED"/>
    <property type="match status" value="1"/>
</dbReference>
<dbReference type="PANTHER" id="PTHR22930">
    <property type="match status" value="1"/>
</dbReference>
<dbReference type="InterPro" id="IPR027806">
    <property type="entry name" value="HARBI1_dom"/>
</dbReference>
<protein>
    <submittedName>
        <fullName evidence="9">Nuclease HARBI1-like 19</fullName>
    </submittedName>
</protein>
<dbReference type="GO" id="GO:0004518">
    <property type="term" value="F:nuclease activity"/>
    <property type="evidence" value="ECO:0007669"/>
    <property type="project" value="UniProtKB-KW"/>
</dbReference>
<dbReference type="EMBL" id="JAHLQT010007921">
    <property type="protein sequence ID" value="KAG7174112.1"/>
    <property type="molecule type" value="Genomic_DNA"/>
</dbReference>
<dbReference type="InterPro" id="IPR045249">
    <property type="entry name" value="HARBI1-like"/>
</dbReference>